<dbReference type="InterPro" id="IPR004881">
    <property type="entry name" value="Ribosome_biogen_GTPase_RsgA"/>
</dbReference>
<name>A0A381N2G6_9ZZZZ</name>
<dbReference type="AlphaFoldDB" id="A0A381N2G6"/>
<feature type="non-terminal residue" evidence="1">
    <location>
        <position position="1"/>
    </location>
</feature>
<dbReference type="PANTHER" id="PTHR32120">
    <property type="entry name" value="SMALL RIBOSOMAL SUBUNIT BIOGENESIS GTPASE RSGA"/>
    <property type="match status" value="1"/>
</dbReference>
<accession>A0A381N2G6</accession>
<evidence type="ECO:0008006" key="2">
    <source>
        <dbReference type="Google" id="ProtNLM"/>
    </source>
</evidence>
<dbReference type="EMBL" id="UINC01000039">
    <property type="protein sequence ID" value="SUZ47858.1"/>
    <property type="molecule type" value="Genomic_DNA"/>
</dbReference>
<sequence length="114" mass="12819">PLSGGGVLIDTPGIRTVGLVEGREDALAKTFSEIEEYKGRCKFRDCGHEDEPGCAITEAIASGRLLGSRFESYKRLLQELEDQQANNDRDTKTDKSMQNRIKAIMVRQQFRNDK</sequence>
<protein>
    <recommendedName>
        <fullName evidence="2">EngC GTPase domain-containing protein</fullName>
    </recommendedName>
</protein>
<gene>
    <name evidence="1" type="ORF">METZ01_LOCUS712</name>
</gene>
<dbReference type="InterPro" id="IPR027417">
    <property type="entry name" value="P-loop_NTPase"/>
</dbReference>
<reference evidence="1" key="1">
    <citation type="submission" date="2018-05" db="EMBL/GenBank/DDBJ databases">
        <authorList>
            <person name="Lanie J.A."/>
            <person name="Ng W.-L."/>
            <person name="Kazmierczak K.M."/>
            <person name="Andrzejewski T.M."/>
            <person name="Davidsen T.M."/>
            <person name="Wayne K.J."/>
            <person name="Tettelin H."/>
            <person name="Glass J.I."/>
            <person name="Rusch D."/>
            <person name="Podicherti R."/>
            <person name="Tsui H.-C.T."/>
            <person name="Winkler M.E."/>
        </authorList>
    </citation>
    <scope>NUCLEOTIDE SEQUENCE</scope>
</reference>
<dbReference type="GO" id="GO:0003924">
    <property type="term" value="F:GTPase activity"/>
    <property type="evidence" value="ECO:0007669"/>
    <property type="project" value="InterPro"/>
</dbReference>
<proteinExistence type="predicted"/>
<evidence type="ECO:0000313" key="1">
    <source>
        <dbReference type="EMBL" id="SUZ47858.1"/>
    </source>
</evidence>
<dbReference type="SUPFAM" id="SSF52540">
    <property type="entry name" value="P-loop containing nucleoside triphosphate hydrolases"/>
    <property type="match status" value="1"/>
</dbReference>
<organism evidence="1">
    <name type="scientific">marine metagenome</name>
    <dbReference type="NCBI Taxonomy" id="408172"/>
    <lineage>
        <taxon>unclassified sequences</taxon>
        <taxon>metagenomes</taxon>
        <taxon>ecological metagenomes</taxon>
    </lineage>
</organism>
<dbReference type="GO" id="GO:0005525">
    <property type="term" value="F:GTP binding"/>
    <property type="evidence" value="ECO:0007669"/>
    <property type="project" value="InterPro"/>
</dbReference>
<dbReference type="Gene3D" id="1.10.40.50">
    <property type="entry name" value="Probable gtpase engc, domain 3"/>
    <property type="match status" value="1"/>
</dbReference>